<reference evidence="1" key="1">
    <citation type="submission" date="2021-03" db="EMBL/GenBank/DDBJ databases">
        <title>Antimicrobial resistance genes in bacteria isolated from Japanese honey, and their potential for conferring macrolide and lincosamide resistance in the American foulbrood pathogen Paenibacillus larvae.</title>
        <authorList>
            <person name="Okamoto M."/>
            <person name="Kumagai M."/>
            <person name="Kanamori H."/>
            <person name="Takamatsu D."/>
        </authorList>
    </citation>
    <scope>NUCLEOTIDE SEQUENCE</scope>
    <source>
        <strain evidence="1">J27TS8</strain>
    </source>
</reference>
<proteinExistence type="predicted"/>
<comment type="caution">
    <text evidence="1">The sequence shown here is derived from an EMBL/GenBank/DDBJ whole genome shotgun (WGS) entry which is preliminary data.</text>
</comment>
<keyword evidence="1" id="KW-0418">Kinase</keyword>
<dbReference type="GO" id="GO:0016773">
    <property type="term" value="F:phosphotransferase activity, alcohol group as acceptor"/>
    <property type="evidence" value="ECO:0007669"/>
    <property type="project" value="InterPro"/>
</dbReference>
<dbReference type="GO" id="GO:0019748">
    <property type="term" value="P:secondary metabolic process"/>
    <property type="evidence" value="ECO:0007669"/>
    <property type="project" value="InterPro"/>
</dbReference>
<keyword evidence="2" id="KW-1185">Reference proteome</keyword>
<dbReference type="Gene3D" id="3.90.1200.10">
    <property type="match status" value="1"/>
</dbReference>
<evidence type="ECO:0000313" key="2">
    <source>
        <dbReference type="Proteomes" id="UP000682111"/>
    </source>
</evidence>
<dbReference type="Pfam" id="PF04655">
    <property type="entry name" value="APH_6_hur"/>
    <property type="match status" value="1"/>
</dbReference>
<dbReference type="GO" id="GO:0016301">
    <property type="term" value="F:kinase activity"/>
    <property type="evidence" value="ECO:0007669"/>
    <property type="project" value="UniProtKB-KW"/>
</dbReference>
<dbReference type="AlphaFoldDB" id="A0A920BUM9"/>
<protein>
    <submittedName>
        <fullName evidence="1">Aminoglycoside/hydroxyurea antibiotic resistance kinase</fullName>
    </submittedName>
</protein>
<name>A0A920BUM9_9BACI</name>
<dbReference type="SUPFAM" id="SSF56112">
    <property type="entry name" value="Protein kinase-like (PK-like)"/>
    <property type="match status" value="1"/>
</dbReference>
<dbReference type="Proteomes" id="UP000682111">
    <property type="component" value="Unassembled WGS sequence"/>
</dbReference>
<dbReference type="InterPro" id="IPR011009">
    <property type="entry name" value="Kinase-like_dom_sf"/>
</dbReference>
<keyword evidence="1" id="KW-0808">Transferase</keyword>
<organism evidence="1 2">
    <name type="scientific">Robertmurraya siralis</name>
    <dbReference type="NCBI Taxonomy" id="77777"/>
    <lineage>
        <taxon>Bacteria</taxon>
        <taxon>Bacillati</taxon>
        <taxon>Bacillota</taxon>
        <taxon>Bacilli</taxon>
        <taxon>Bacillales</taxon>
        <taxon>Bacillaceae</taxon>
        <taxon>Robertmurraya</taxon>
    </lineage>
</organism>
<sequence>MYIPDSFRKKMTRAFKEEGARWLDTLEERVNGYLARWNLISLGPVSNLSYNYVLNVLDENGVPTILKVSLSSRELENEMRALQLYDGNGCCSLLKADVENGVILLEKVAPGTMLAELEDEEQVLEQFMNVWKALRRQDPKGAHFPMIHQWASQLPRCRKMQEYQTGQFSEEILQLAEQFFKEMTDTTEGLQLLHGDLHHENILFSEEKGWIAIDPKGIIGDPYFDVVSFLMNHLQEKEDPKRVLWERVEVLSRGLSFERKRLLKAGLAMTALSAFWSMEEGDRSWKQTYQYTWWFHEWLRM</sequence>
<evidence type="ECO:0000313" key="1">
    <source>
        <dbReference type="EMBL" id="GIN63184.1"/>
    </source>
</evidence>
<dbReference type="EMBL" id="BORC01000005">
    <property type="protein sequence ID" value="GIN63184.1"/>
    <property type="molecule type" value="Genomic_DNA"/>
</dbReference>
<gene>
    <name evidence="1" type="ORF">J27TS8_31770</name>
</gene>
<dbReference type="InterPro" id="IPR006748">
    <property type="entry name" value="NH2Glyco/OHUrea_AB-resist_kin"/>
</dbReference>
<accession>A0A920BUM9</accession>
<dbReference type="RefSeq" id="WP_212934064.1">
    <property type="nucleotide sequence ID" value="NZ_BORC01000005.1"/>
</dbReference>